<proteinExistence type="inferred from homology"/>
<dbReference type="InterPro" id="IPR014168">
    <property type="entry name" value="Tol-Pal_TolR"/>
</dbReference>
<dbReference type="Pfam" id="PF02472">
    <property type="entry name" value="ExbD"/>
    <property type="match status" value="1"/>
</dbReference>
<dbReference type="PANTHER" id="PTHR30558:SF12">
    <property type="entry name" value="BIOPOLYMER TRANSPORT PROTEIN EXBD"/>
    <property type="match status" value="1"/>
</dbReference>
<keyword evidence="13" id="KW-1185">Reference proteome</keyword>
<keyword evidence="9 11" id="KW-0472">Membrane</keyword>
<evidence type="ECO:0000313" key="12">
    <source>
        <dbReference type="EMBL" id="SCX83134.1"/>
    </source>
</evidence>
<sequence length="137" mass="14863">MISGGNDNELMSEINVTPFVDVMLVLLIIFMVAAPMMTQGVDVSLPEAAAGSLARDDDEPFYVTIKGGGEIFINDFPVDSDRLRPKLTALLKERPGTRVFLRADKSISYGTVVRTMAEIKGAGVEKLGMVTEPLETK</sequence>
<accession>A0A1G5AZ71</accession>
<keyword evidence="4" id="KW-1003">Cell membrane</keyword>
<keyword evidence="5" id="KW-0997">Cell inner membrane</keyword>
<dbReference type="NCBIfam" id="TIGR02801">
    <property type="entry name" value="tolR"/>
    <property type="match status" value="1"/>
</dbReference>
<protein>
    <submittedName>
        <fullName evidence="12">Cell division and transport-associated protein TolR</fullName>
    </submittedName>
</protein>
<evidence type="ECO:0000256" key="7">
    <source>
        <dbReference type="ARBA" id="ARBA00022927"/>
    </source>
</evidence>
<dbReference type="STRING" id="419481.SAMN05216233_101534"/>
<organism evidence="12 13">
    <name type="scientific">Desulfoluna spongiiphila</name>
    <dbReference type="NCBI Taxonomy" id="419481"/>
    <lineage>
        <taxon>Bacteria</taxon>
        <taxon>Pseudomonadati</taxon>
        <taxon>Thermodesulfobacteriota</taxon>
        <taxon>Desulfobacteria</taxon>
        <taxon>Desulfobacterales</taxon>
        <taxon>Desulfolunaceae</taxon>
        <taxon>Desulfoluna</taxon>
    </lineage>
</organism>
<evidence type="ECO:0000256" key="4">
    <source>
        <dbReference type="ARBA" id="ARBA00022475"/>
    </source>
</evidence>
<keyword evidence="7 10" id="KW-0653">Protein transport</keyword>
<keyword evidence="12" id="KW-0132">Cell division</keyword>
<reference evidence="12 13" key="1">
    <citation type="submission" date="2016-10" db="EMBL/GenBank/DDBJ databases">
        <authorList>
            <person name="de Groot N.N."/>
        </authorList>
    </citation>
    <scope>NUCLEOTIDE SEQUENCE [LARGE SCALE GENOMIC DNA]</scope>
    <source>
        <strain evidence="12 13">AA1</strain>
    </source>
</reference>
<dbReference type="RefSeq" id="WP_092207918.1">
    <property type="nucleotide sequence ID" value="NZ_FMUX01000001.1"/>
</dbReference>
<comment type="similarity">
    <text evidence="2 10">Belongs to the ExbD/TolR family.</text>
</comment>
<evidence type="ECO:0000256" key="8">
    <source>
        <dbReference type="ARBA" id="ARBA00022989"/>
    </source>
</evidence>
<comment type="subcellular location">
    <subcellularLocation>
        <location evidence="1">Cell inner membrane</location>
        <topology evidence="1">Single-pass type II membrane protein</topology>
    </subcellularLocation>
    <subcellularLocation>
        <location evidence="10">Cell membrane</location>
        <topology evidence="10">Single-pass type II membrane protein</topology>
    </subcellularLocation>
</comment>
<keyword evidence="3 10" id="KW-0813">Transport</keyword>
<dbReference type="PANTHER" id="PTHR30558">
    <property type="entry name" value="EXBD MEMBRANE COMPONENT OF PMF-DRIVEN MACROMOLECULE IMPORT SYSTEM"/>
    <property type="match status" value="1"/>
</dbReference>
<evidence type="ECO:0000256" key="5">
    <source>
        <dbReference type="ARBA" id="ARBA00022519"/>
    </source>
</evidence>
<dbReference type="GO" id="GO:0051301">
    <property type="term" value="P:cell division"/>
    <property type="evidence" value="ECO:0007669"/>
    <property type="project" value="UniProtKB-KW"/>
</dbReference>
<evidence type="ECO:0000256" key="3">
    <source>
        <dbReference type="ARBA" id="ARBA00022448"/>
    </source>
</evidence>
<name>A0A1G5AZ71_9BACT</name>
<evidence type="ECO:0000256" key="9">
    <source>
        <dbReference type="ARBA" id="ARBA00023136"/>
    </source>
</evidence>
<dbReference type="AlphaFoldDB" id="A0A1G5AZ71"/>
<keyword evidence="6 10" id="KW-0812">Transmembrane</keyword>
<dbReference type="GO" id="GO:0015031">
    <property type="term" value="P:protein transport"/>
    <property type="evidence" value="ECO:0007669"/>
    <property type="project" value="UniProtKB-KW"/>
</dbReference>
<evidence type="ECO:0000256" key="10">
    <source>
        <dbReference type="RuleBase" id="RU003879"/>
    </source>
</evidence>
<dbReference type="InterPro" id="IPR003400">
    <property type="entry name" value="ExbD"/>
</dbReference>
<feature type="transmembrane region" description="Helical" evidence="11">
    <location>
        <begin position="16"/>
        <end position="34"/>
    </location>
</feature>
<dbReference type="EMBL" id="FMUX01000001">
    <property type="protein sequence ID" value="SCX83134.1"/>
    <property type="molecule type" value="Genomic_DNA"/>
</dbReference>
<evidence type="ECO:0000256" key="2">
    <source>
        <dbReference type="ARBA" id="ARBA00005811"/>
    </source>
</evidence>
<evidence type="ECO:0000256" key="1">
    <source>
        <dbReference type="ARBA" id="ARBA00004249"/>
    </source>
</evidence>
<dbReference type="GO" id="GO:0022857">
    <property type="term" value="F:transmembrane transporter activity"/>
    <property type="evidence" value="ECO:0007669"/>
    <property type="project" value="InterPro"/>
</dbReference>
<dbReference type="OrthoDB" id="9798629at2"/>
<evidence type="ECO:0000256" key="6">
    <source>
        <dbReference type="ARBA" id="ARBA00022692"/>
    </source>
</evidence>
<keyword evidence="8 11" id="KW-1133">Transmembrane helix</keyword>
<gene>
    <name evidence="12" type="ORF">SAMN05216233_101534</name>
</gene>
<evidence type="ECO:0000313" key="13">
    <source>
        <dbReference type="Proteomes" id="UP000198870"/>
    </source>
</evidence>
<keyword evidence="12" id="KW-0131">Cell cycle</keyword>
<dbReference type="Gene3D" id="3.30.420.270">
    <property type="match status" value="1"/>
</dbReference>
<evidence type="ECO:0000256" key="11">
    <source>
        <dbReference type="SAM" id="Phobius"/>
    </source>
</evidence>
<dbReference type="Proteomes" id="UP000198870">
    <property type="component" value="Unassembled WGS sequence"/>
</dbReference>
<dbReference type="GO" id="GO:0005886">
    <property type="term" value="C:plasma membrane"/>
    <property type="evidence" value="ECO:0007669"/>
    <property type="project" value="UniProtKB-SubCell"/>
</dbReference>